<sequence length="59" mass="5961">MTKTGKTVITVLSVILATLVALAITGFAFFTSADSESSGSDRKVGLGPSTAEVREGALS</sequence>
<feature type="transmembrane region" description="Helical" evidence="2">
    <location>
        <begin position="7"/>
        <end position="30"/>
    </location>
</feature>
<evidence type="ECO:0000256" key="2">
    <source>
        <dbReference type="SAM" id="Phobius"/>
    </source>
</evidence>
<name>A0A919DFH5_9ACTN</name>
<reference evidence="3" key="2">
    <citation type="submission" date="2020-09" db="EMBL/GenBank/DDBJ databases">
        <authorList>
            <person name="Sun Q."/>
            <person name="Zhou Y."/>
        </authorList>
    </citation>
    <scope>NUCLEOTIDE SEQUENCE</scope>
    <source>
        <strain evidence="3">CGMCC 4.7403</strain>
    </source>
</reference>
<gene>
    <name evidence="3" type="ORF">GCM10017771_56500</name>
</gene>
<organism evidence="3 4">
    <name type="scientific">Streptomyces capitiformicae</name>
    <dbReference type="NCBI Taxonomy" id="2014920"/>
    <lineage>
        <taxon>Bacteria</taxon>
        <taxon>Bacillati</taxon>
        <taxon>Actinomycetota</taxon>
        <taxon>Actinomycetes</taxon>
        <taxon>Kitasatosporales</taxon>
        <taxon>Streptomycetaceae</taxon>
        <taxon>Streptomyces</taxon>
    </lineage>
</organism>
<dbReference type="AlphaFoldDB" id="A0A919DFH5"/>
<keyword evidence="2" id="KW-1133">Transmembrane helix</keyword>
<proteinExistence type="predicted"/>
<dbReference type="Proteomes" id="UP000603227">
    <property type="component" value="Unassembled WGS sequence"/>
</dbReference>
<evidence type="ECO:0000313" key="3">
    <source>
        <dbReference type="EMBL" id="GHE38059.1"/>
    </source>
</evidence>
<comment type="caution">
    <text evidence="3">The sequence shown here is derived from an EMBL/GenBank/DDBJ whole genome shotgun (WGS) entry which is preliminary data.</text>
</comment>
<keyword evidence="2" id="KW-0812">Transmembrane</keyword>
<evidence type="ECO:0000313" key="4">
    <source>
        <dbReference type="Proteomes" id="UP000603227"/>
    </source>
</evidence>
<evidence type="ECO:0000256" key="1">
    <source>
        <dbReference type="SAM" id="MobiDB-lite"/>
    </source>
</evidence>
<reference evidence="3" key="1">
    <citation type="journal article" date="2014" name="Int. J. Syst. Evol. Microbiol.">
        <title>Complete genome sequence of Corynebacterium casei LMG S-19264T (=DSM 44701T), isolated from a smear-ripened cheese.</title>
        <authorList>
            <consortium name="US DOE Joint Genome Institute (JGI-PGF)"/>
            <person name="Walter F."/>
            <person name="Albersmeier A."/>
            <person name="Kalinowski J."/>
            <person name="Ruckert C."/>
        </authorList>
    </citation>
    <scope>NUCLEOTIDE SEQUENCE</scope>
    <source>
        <strain evidence="3">CGMCC 4.7403</strain>
    </source>
</reference>
<keyword evidence="4" id="KW-1185">Reference proteome</keyword>
<dbReference type="EMBL" id="BNAT01000022">
    <property type="protein sequence ID" value="GHE38059.1"/>
    <property type="molecule type" value="Genomic_DNA"/>
</dbReference>
<keyword evidence="2" id="KW-0472">Membrane</keyword>
<feature type="region of interest" description="Disordered" evidence="1">
    <location>
        <begin position="33"/>
        <end position="59"/>
    </location>
</feature>
<accession>A0A919DFH5</accession>
<protein>
    <submittedName>
        <fullName evidence="3">Uncharacterized protein</fullName>
    </submittedName>
</protein>